<dbReference type="PANTHER" id="PTHR46825">
    <property type="entry name" value="D-ALANYL-D-ALANINE-CARBOXYPEPTIDASE/ENDOPEPTIDASE AMPH"/>
    <property type="match status" value="1"/>
</dbReference>
<evidence type="ECO:0000259" key="2">
    <source>
        <dbReference type="Pfam" id="PF00144"/>
    </source>
</evidence>
<dbReference type="PANTHER" id="PTHR46825:SF7">
    <property type="entry name" value="D-ALANYL-D-ALANINE CARBOXYPEPTIDASE"/>
    <property type="match status" value="1"/>
</dbReference>
<dbReference type="InterPro" id="IPR050491">
    <property type="entry name" value="AmpC-like"/>
</dbReference>
<dbReference type="Gene3D" id="3.40.710.10">
    <property type="entry name" value="DD-peptidase/beta-lactamase superfamily"/>
    <property type="match status" value="1"/>
</dbReference>
<protein>
    <recommendedName>
        <fullName evidence="2">Beta-lactamase-related domain-containing protein</fullName>
    </recommendedName>
</protein>
<dbReference type="RefSeq" id="WP_343919743.1">
    <property type="nucleotide sequence ID" value="NZ_BAAAKK010000005.1"/>
</dbReference>
<gene>
    <name evidence="3" type="ORF">GCM10009640_18760</name>
</gene>
<dbReference type="InterPro" id="IPR001466">
    <property type="entry name" value="Beta-lactam-related"/>
</dbReference>
<organism evidence="3 4">
    <name type="scientific">Agrococcus citreus</name>
    <dbReference type="NCBI Taxonomy" id="84643"/>
    <lineage>
        <taxon>Bacteria</taxon>
        <taxon>Bacillati</taxon>
        <taxon>Actinomycetota</taxon>
        <taxon>Actinomycetes</taxon>
        <taxon>Micrococcales</taxon>
        <taxon>Microbacteriaceae</taxon>
        <taxon>Agrococcus</taxon>
    </lineage>
</organism>
<comment type="caution">
    <text evidence="3">The sequence shown here is derived from an EMBL/GenBank/DDBJ whole genome shotgun (WGS) entry which is preliminary data.</text>
</comment>
<evidence type="ECO:0000313" key="4">
    <source>
        <dbReference type="Proteomes" id="UP001501266"/>
    </source>
</evidence>
<evidence type="ECO:0000256" key="1">
    <source>
        <dbReference type="SAM" id="SignalP"/>
    </source>
</evidence>
<keyword evidence="4" id="KW-1185">Reference proteome</keyword>
<feature type="chain" id="PRO_5045552373" description="Beta-lactamase-related domain-containing protein" evidence="1">
    <location>
        <begin position="28"/>
        <end position="407"/>
    </location>
</feature>
<feature type="signal peptide" evidence="1">
    <location>
        <begin position="1"/>
        <end position="27"/>
    </location>
</feature>
<sequence>MRTRDVLKTVGAIAAVAALTGASAVPAGPAPVALPDEAALHEQLWSAPASARSAPSAATATELDLGAAVDAIVAAGAIGATARVEVGDEVWADAAGTRGLDRNPPALPHSPFRAASNTKTMIAALVLQEVAAGTWSLDTRIGDVVPGIFPAHPDVTLRELLSHTAGTPYGTDLLLLSHIDDPTSVEESIAVLGDRYPDAEHLAAANAGAWTEPGGFVYSNVAYVALGVALEAATGEQVGDLLRDRIWKPLGMHSTSYPDAPGMRGNALQEAMWDGATWHDLRHFDPSFFSHAGAVVTTTQDLSTFTEALVTGRVVPAELLDDMLTPVSDAPMAYGLGVYRVPDPCEPGAWLYGHDGGAMGTVSVGYTSADGERQVAFAVTGRDASGAATPLYDLNALLVPMLLASCG</sequence>
<accession>A0ABP4JJZ8</accession>
<dbReference type="Proteomes" id="UP001501266">
    <property type="component" value="Unassembled WGS sequence"/>
</dbReference>
<proteinExistence type="predicted"/>
<feature type="domain" description="Beta-lactamase-related" evidence="2">
    <location>
        <begin position="69"/>
        <end position="383"/>
    </location>
</feature>
<dbReference type="InterPro" id="IPR012338">
    <property type="entry name" value="Beta-lactam/transpept-like"/>
</dbReference>
<name>A0ABP4JJZ8_9MICO</name>
<dbReference type="EMBL" id="BAAAKK010000005">
    <property type="protein sequence ID" value="GAA1423845.1"/>
    <property type="molecule type" value="Genomic_DNA"/>
</dbReference>
<keyword evidence="1" id="KW-0732">Signal</keyword>
<reference evidence="4" key="1">
    <citation type="journal article" date="2019" name="Int. J. Syst. Evol. Microbiol.">
        <title>The Global Catalogue of Microorganisms (GCM) 10K type strain sequencing project: providing services to taxonomists for standard genome sequencing and annotation.</title>
        <authorList>
            <consortium name="The Broad Institute Genomics Platform"/>
            <consortium name="The Broad Institute Genome Sequencing Center for Infectious Disease"/>
            <person name="Wu L."/>
            <person name="Ma J."/>
        </authorList>
    </citation>
    <scope>NUCLEOTIDE SEQUENCE [LARGE SCALE GENOMIC DNA]</scope>
    <source>
        <strain evidence="4">JCM 12398</strain>
    </source>
</reference>
<evidence type="ECO:0000313" key="3">
    <source>
        <dbReference type="EMBL" id="GAA1423845.1"/>
    </source>
</evidence>
<dbReference type="Pfam" id="PF00144">
    <property type="entry name" value="Beta-lactamase"/>
    <property type="match status" value="1"/>
</dbReference>
<dbReference type="SUPFAM" id="SSF56601">
    <property type="entry name" value="beta-lactamase/transpeptidase-like"/>
    <property type="match status" value="1"/>
</dbReference>